<dbReference type="SUPFAM" id="SSF55785">
    <property type="entry name" value="PYP-like sensor domain (PAS domain)"/>
    <property type="match status" value="1"/>
</dbReference>
<evidence type="ECO:0000259" key="3">
    <source>
        <dbReference type="PROSITE" id="PS50112"/>
    </source>
</evidence>
<name>A0A0D8HD65_9ACTN</name>
<evidence type="ECO:0000256" key="2">
    <source>
        <dbReference type="SAM" id="Phobius"/>
    </source>
</evidence>
<dbReference type="AlphaFoldDB" id="A0A0D8HD65"/>
<dbReference type="SMART" id="SM00267">
    <property type="entry name" value="GGDEF"/>
    <property type="match status" value="1"/>
</dbReference>
<dbReference type="Gene3D" id="3.30.70.270">
    <property type="match status" value="1"/>
</dbReference>
<feature type="transmembrane region" description="Helical" evidence="2">
    <location>
        <begin position="26"/>
        <end position="47"/>
    </location>
</feature>
<dbReference type="PROSITE" id="PS50883">
    <property type="entry name" value="EAL"/>
    <property type="match status" value="1"/>
</dbReference>
<dbReference type="CDD" id="cd00130">
    <property type="entry name" value="PAS"/>
    <property type="match status" value="1"/>
</dbReference>
<dbReference type="Gene3D" id="3.30.450.20">
    <property type="entry name" value="PAS domain"/>
    <property type="match status" value="1"/>
</dbReference>
<dbReference type="SMART" id="SM00091">
    <property type="entry name" value="PAS"/>
    <property type="match status" value="1"/>
</dbReference>
<reference evidence="6 7" key="1">
    <citation type="submission" date="2015-01" db="EMBL/GenBank/DDBJ databases">
        <title>Draft genome of the acidophilic iron oxidizer Acidithrix ferrooxidans strain Py-F3.</title>
        <authorList>
            <person name="Poehlein A."/>
            <person name="Eisen S."/>
            <person name="Schloemann M."/>
            <person name="Johnson B.D."/>
            <person name="Daniel R."/>
            <person name="Muehling M."/>
        </authorList>
    </citation>
    <scope>NUCLEOTIDE SEQUENCE [LARGE SCALE GENOMIC DNA]</scope>
    <source>
        <strain evidence="6 7">Py-F3</strain>
    </source>
</reference>
<dbReference type="Gene3D" id="3.20.20.450">
    <property type="entry name" value="EAL domain"/>
    <property type="match status" value="1"/>
</dbReference>
<dbReference type="InterPro" id="IPR043128">
    <property type="entry name" value="Rev_trsase/Diguanyl_cyclase"/>
</dbReference>
<evidence type="ECO:0000313" key="7">
    <source>
        <dbReference type="Proteomes" id="UP000032360"/>
    </source>
</evidence>
<proteinExistence type="predicted"/>
<evidence type="ECO:0000256" key="1">
    <source>
        <dbReference type="SAM" id="MobiDB-lite"/>
    </source>
</evidence>
<dbReference type="InterPro" id="IPR029787">
    <property type="entry name" value="Nucleotide_cyclase"/>
</dbReference>
<protein>
    <submittedName>
        <fullName evidence="6">Phytochrome-like protein cph2</fullName>
    </submittedName>
</protein>
<feature type="domain" description="PAS" evidence="3">
    <location>
        <begin position="218"/>
        <end position="288"/>
    </location>
</feature>
<dbReference type="NCBIfam" id="TIGR00229">
    <property type="entry name" value="sensory_box"/>
    <property type="match status" value="1"/>
</dbReference>
<dbReference type="SMART" id="SM00052">
    <property type="entry name" value="EAL"/>
    <property type="match status" value="1"/>
</dbReference>
<dbReference type="InterPro" id="IPR000014">
    <property type="entry name" value="PAS"/>
</dbReference>
<dbReference type="CDD" id="cd01948">
    <property type="entry name" value="EAL"/>
    <property type="match status" value="1"/>
</dbReference>
<dbReference type="PANTHER" id="PTHR44757">
    <property type="entry name" value="DIGUANYLATE CYCLASE DGCP"/>
    <property type="match status" value="1"/>
</dbReference>
<evidence type="ECO:0000313" key="6">
    <source>
        <dbReference type="EMBL" id="KJF15858.1"/>
    </source>
</evidence>
<feature type="compositionally biased region" description="Polar residues" evidence="1">
    <location>
        <begin position="782"/>
        <end position="792"/>
    </location>
</feature>
<dbReference type="EMBL" id="JXYS01000115">
    <property type="protein sequence ID" value="KJF15858.1"/>
    <property type="molecule type" value="Genomic_DNA"/>
</dbReference>
<dbReference type="PANTHER" id="PTHR44757:SF2">
    <property type="entry name" value="BIOFILM ARCHITECTURE MAINTENANCE PROTEIN MBAA"/>
    <property type="match status" value="1"/>
</dbReference>
<accession>A0A0D8HD65</accession>
<dbReference type="NCBIfam" id="TIGR00254">
    <property type="entry name" value="GGDEF"/>
    <property type="match status" value="1"/>
</dbReference>
<keyword evidence="7" id="KW-1185">Reference proteome</keyword>
<evidence type="ECO:0000259" key="5">
    <source>
        <dbReference type="PROSITE" id="PS50887"/>
    </source>
</evidence>
<dbReference type="SUPFAM" id="SSF55073">
    <property type="entry name" value="Nucleotide cyclase"/>
    <property type="match status" value="1"/>
</dbReference>
<dbReference type="SUPFAM" id="SSF141868">
    <property type="entry name" value="EAL domain-like"/>
    <property type="match status" value="1"/>
</dbReference>
<keyword evidence="2" id="KW-0472">Membrane</keyword>
<sequence length="798" mass="88182">MVGSKHTVMVRPKSNREKLRENAKKFVSIFLVINLAIGMAISVITLYSNVSASNSKVSKAYYLWALSEQENSLLFGATSSGSLSTSAQRTFRSIDGQWSFDLAQLTKDNFMNSKVLLEARALHLANMKLMTLLGRKNTSLAQSVITTKSNHDLKILRNAISRAIKQQEAVAASLKLTADSETLVFTVLASILALMLFFKITNTKIAGAMRASLEREAAQTRYRTLINQSSDLLIVLDARSTIKFVAPSWIKNFGHIEDDALGYDFLTFVHADDCLRLLSYLDLSVEGSTAEVVFQMLHGDGSYRHISAFISNYLDLPEIGGIVINGRDITEKKALEEQLIRNTLYDPLTGLPNRILLNERLKVEMRNESGLMPAILFIDLDDFKTINDSFGREVGDQLLVGVADRVSQCIGKHRTLAHLAGDEFGVLLKQSDDLEQIARNIIDEFSHPFLLSTGEVNIRASIGGARATSRENTVEDLLRDADVAMYVAKRGGKASFSLFDPSMHASVRDRLTLKGDIQGAIDRDEFVVMYQPVIDMTTNLTAGVEALVRWLHPQRGLIAPGAFIPIAEESHAIVDIDRVVLKKAAYQVAKWNRQRSGEKLSLNVNLSVVELHEKDVVEAIASVLSESNLDPKLLILEITESVFMDNPKTLIGKINQIKALGIRIAIDDFGTGYSSLSFLEELPIDVLKIDKSFTDRLANGDASITLKAIVQLGRALGLKLVVEGIEEAFQVKTLIDLGCIFGQGFHFAPPQTGDDFEAKFLNTKVATPRSNSSRSRFRPDNSKSPSEVTLSSIVEERD</sequence>
<dbReference type="InterPro" id="IPR035965">
    <property type="entry name" value="PAS-like_dom_sf"/>
</dbReference>
<organism evidence="6 7">
    <name type="scientific">Acidithrix ferrooxidans</name>
    <dbReference type="NCBI Taxonomy" id="1280514"/>
    <lineage>
        <taxon>Bacteria</taxon>
        <taxon>Bacillati</taxon>
        <taxon>Actinomycetota</taxon>
        <taxon>Acidimicrobiia</taxon>
        <taxon>Acidimicrobiales</taxon>
        <taxon>Acidimicrobiaceae</taxon>
        <taxon>Acidithrix</taxon>
    </lineage>
</organism>
<dbReference type="CDD" id="cd01949">
    <property type="entry name" value="GGDEF"/>
    <property type="match status" value="1"/>
</dbReference>
<comment type="caution">
    <text evidence="6">The sequence shown here is derived from an EMBL/GenBank/DDBJ whole genome shotgun (WGS) entry which is preliminary data.</text>
</comment>
<dbReference type="PROSITE" id="PS50887">
    <property type="entry name" value="GGDEF"/>
    <property type="match status" value="1"/>
</dbReference>
<dbReference type="Pfam" id="PF00990">
    <property type="entry name" value="GGDEF"/>
    <property type="match status" value="1"/>
</dbReference>
<dbReference type="Proteomes" id="UP000032360">
    <property type="component" value="Unassembled WGS sequence"/>
</dbReference>
<gene>
    <name evidence="6" type="primary">cph27</name>
    <name evidence="6" type="ORF">AXFE_32930</name>
</gene>
<dbReference type="Pfam" id="PF00563">
    <property type="entry name" value="EAL"/>
    <property type="match status" value="1"/>
</dbReference>
<feature type="region of interest" description="Disordered" evidence="1">
    <location>
        <begin position="767"/>
        <end position="798"/>
    </location>
</feature>
<dbReference type="InterPro" id="IPR035919">
    <property type="entry name" value="EAL_sf"/>
</dbReference>
<feature type="domain" description="GGDEF" evidence="5">
    <location>
        <begin position="371"/>
        <end position="501"/>
    </location>
</feature>
<dbReference type="PROSITE" id="PS50112">
    <property type="entry name" value="PAS"/>
    <property type="match status" value="1"/>
</dbReference>
<dbReference type="InterPro" id="IPR000160">
    <property type="entry name" value="GGDEF_dom"/>
</dbReference>
<keyword evidence="2" id="KW-1133">Transmembrane helix</keyword>
<evidence type="ECO:0000259" key="4">
    <source>
        <dbReference type="PROSITE" id="PS50883"/>
    </source>
</evidence>
<dbReference type="InterPro" id="IPR052155">
    <property type="entry name" value="Biofilm_reg_signaling"/>
</dbReference>
<keyword evidence="2" id="KW-0812">Transmembrane</keyword>
<feature type="domain" description="EAL" evidence="4">
    <location>
        <begin position="510"/>
        <end position="764"/>
    </location>
</feature>
<dbReference type="STRING" id="1280514.AXFE_32930"/>
<dbReference type="InterPro" id="IPR001633">
    <property type="entry name" value="EAL_dom"/>
</dbReference>